<dbReference type="EMBL" id="KY684114">
    <property type="protein sequence ID" value="ARF12575.1"/>
    <property type="molecule type" value="Genomic_DNA"/>
</dbReference>
<sequence>MNNRNKNIYIQEQSKDSNSINQTCCVSSSSNGHIDLVGQTGPTGFAGYMGITGITGSTGIQGPTGLGGLRGSPGPQGPNGFDGQPGPTGKKGSNGIPGPTGTSGSRGPTGSYGSTGNTGPIGVTGPFGFVGYFGPTGSTGLDGDTGPDGKTGLIGDTGEQGESSDKGDTGPTGPTGPRGPQGQQGSRGSMGVTGPIGNSGITGPHGFIGPIGLTGPTGPQGFIVLKGDTGPQGPMGSTGPCLCGCGCLDQMINILSQIQNGENIGFYTTSGTNLTGTYLGSTGIGEATMIRLQISQNSQVCINLCNISSIQAFDHIDPFSFIAEPNPQYTDCEAVCERSTRFILEDLGFPLTLFISGNITFNGISGSVQYGTVEIDQLLNENPYKLIISTCSINAFEQFN</sequence>
<name>A0A1V0SLG2_9VIRU</name>
<feature type="region of interest" description="Disordered" evidence="1">
    <location>
        <begin position="59"/>
        <end position="119"/>
    </location>
</feature>
<protein>
    <submittedName>
        <fullName evidence="2">Collagen triple helix repeat motif-containing protein</fullName>
    </submittedName>
</protein>
<dbReference type="GO" id="GO:0030198">
    <property type="term" value="P:extracellular matrix organization"/>
    <property type="evidence" value="ECO:0007669"/>
    <property type="project" value="TreeGrafter"/>
</dbReference>
<feature type="compositionally biased region" description="Gly residues" evidence="1">
    <location>
        <begin position="62"/>
        <end position="71"/>
    </location>
</feature>
<evidence type="ECO:0000256" key="1">
    <source>
        <dbReference type="SAM" id="MobiDB-lite"/>
    </source>
</evidence>
<dbReference type="GO" id="GO:0030020">
    <property type="term" value="F:extracellular matrix structural constituent conferring tensile strength"/>
    <property type="evidence" value="ECO:0007669"/>
    <property type="project" value="TreeGrafter"/>
</dbReference>
<accession>A0A1V0SLG2</accession>
<feature type="compositionally biased region" description="Low complexity" evidence="1">
    <location>
        <begin position="93"/>
        <end position="115"/>
    </location>
</feature>
<dbReference type="PANTHER" id="PTHR24023">
    <property type="entry name" value="COLLAGEN ALPHA"/>
    <property type="match status" value="1"/>
</dbReference>
<evidence type="ECO:0000313" key="2">
    <source>
        <dbReference type="EMBL" id="ARF12575.1"/>
    </source>
</evidence>
<dbReference type="InterPro" id="IPR050149">
    <property type="entry name" value="Collagen_superfamily"/>
</dbReference>
<feature type="region of interest" description="Disordered" evidence="1">
    <location>
        <begin position="1"/>
        <end position="21"/>
    </location>
</feature>
<keyword evidence="2" id="KW-0176">Collagen</keyword>
<organism evidence="2">
    <name type="scientific">Klosneuvirus KNV1</name>
    <dbReference type="NCBI Taxonomy" id="1977640"/>
    <lineage>
        <taxon>Viruses</taxon>
        <taxon>Varidnaviria</taxon>
        <taxon>Bamfordvirae</taxon>
        <taxon>Nucleocytoviricota</taxon>
        <taxon>Megaviricetes</taxon>
        <taxon>Imitervirales</taxon>
        <taxon>Mimiviridae</taxon>
        <taxon>Klosneuvirinae</taxon>
        <taxon>Klosneuvirus</taxon>
    </lineage>
</organism>
<dbReference type="GO" id="GO:0005615">
    <property type="term" value="C:extracellular space"/>
    <property type="evidence" value="ECO:0007669"/>
    <property type="project" value="TreeGrafter"/>
</dbReference>
<feature type="compositionally biased region" description="Low complexity" evidence="1">
    <location>
        <begin position="178"/>
        <end position="189"/>
    </location>
</feature>
<dbReference type="GO" id="GO:0031012">
    <property type="term" value="C:extracellular matrix"/>
    <property type="evidence" value="ECO:0007669"/>
    <property type="project" value="TreeGrafter"/>
</dbReference>
<dbReference type="PANTHER" id="PTHR24023:SF1095">
    <property type="entry name" value="EGF-LIKE DOMAIN-CONTAINING PROTEIN"/>
    <property type="match status" value="1"/>
</dbReference>
<proteinExistence type="predicted"/>
<feature type="region of interest" description="Disordered" evidence="1">
    <location>
        <begin position="138"/>
        <end position="210"/>
    </location>
</feature>
<gene>
    <name evidence="2" type="ORF">Klosneuvirus_7_20</name>
</gene>
<reference evidence="2" key="1">
    <citation type="journal article" date="2017" name="Science">
        <title>Giant viruses with an expanded complement of translation system components.</title>
        <authorList>
            <person name="Schulz F."/>
            <person name="Yutin N."/>
            <person name="Ivanova N.N."/>
            <person name="Ortega D.R."/>
            <person name="Lee T.K."/>
            <person name="Vierheilig J."/>
            <person name="Daims H."/>
            <person name="Horn M."/>
            <person name="Wagner M."/>
            <person name="Jensen G.J."/>
            <person name="Kyrpides N.C."/>
            <person name="Koonin E.V."/>
            <person name="Woyke T."/>
        </authorList>
    </citation>
    <scope>NUCLEOTIDE SEQUENCE</scope>
    <source>
        <strain evidence="2">KNV1</strain>
    </source>
</reference>